<dbReference type="Gene3D" id="1.20.120.160">
    <property type="entry name" value="HPT domain"/>
    <property type="match status" value="1"/>
</dbReference>
<evidence type="ECO:0000313" key="5">
    <source>
        <dbReference type="EMBL" id="NPU70031.1"/>
    </source>
</evidence>
<dbReference type="InterPro" id="IPR004105">
    <property type="entry name" value="CheA-like_dim"/>
</dbReference>
<dbReference type="PANTHER" id="PTHR43395">
    <property type="entry name" value="SENSOR HISTIDINE KINASE CHEA"/>
    <property type="match status" value="1"/>
</dbReference>
<dbReference type="InterPro" id="IPR008207">
    <property type="entry name" value="Sig_transdc_His_kin_Hpt_dom"/>
</dbReference>
<dbReference type="Proteomes" id="UP000886476">
    <property type="component" value="Unassembled WGS sequence"/>
</dbReference>
<keyword evidence="1" id="KW-0902">Two-component regulatory system</keyword>
<sequence>MDDLLREFLTETSESLDTVDNQLVRFEQEPNNAKILDNIFRLVHTIKGTCGFLGLPRLEALAHAAETLMGKFRDGMPVTGEAVTLILTTIDRIKDLLGQLEANEAEPEGEDRDLISELEAMVERGMAAMAAGEAAPPVAPAAPAAPPAPAVTQGSLIDQTLERPLRPGEVSLDELERAFRETAIETPPAHEKAPEPKPVEKAAAPKAEPAKAEPKKAARAKANADGEVHENDKVANQSIRVNVDTLEHLMTMVSELVLTRNQLLEIARRNEDT</sequence>
<dbReference type="Gene3D" id="1.10.287.560">
    <property type="entry name" value="Histidine kinase CheA-like, homodimeric domain"/>
    <property type="match status" value="1"/>
</dbReference>
<proteinExistence type="predicted"/>
<keyword evidence="5" id="KW-0808">Transferase</keyword>
<dbReference type="PANTHER" id="PTHR43395:SF1">
    <property type="entry name" value="CHEMOTAXIS PROTEIN CHEA"/>
    <property type="match status" value="1"/>
</dbReference>
<dbReference type="SMART" id="SM00073">
    <property type="entry name" value="HPT"/>
    <property type="match status" value="1"/>
</dbReference>
<dbReference type="Pfam" id="PF02895">
    <property type="entry name" value="H-kinase_dim"/>
    <property type="match status" value="1"/>
</dbReference>
<evidence type="ECO:0000256" key="3">
    <source>
        <dbReference type="SAM" id="MobiDB-lite"/>
    </source>
</evidence>
<feature type="region of interest" description="Disordered" evidence="3">
    <location>
        <begin position="184"/>
        <end position="233"/>
    </location>
</feature>
<feature type="compositionally biased region" description="Basic and acidic residues" evidence="3">
    <location>
        <begin position="184"/>
        <end position="200"/>
    </location>
</feature>
<evidence type="ECO:0000256" key="2">
    <source>
        <dbReference type="PROSITE-ProRule" id="PRU00110"/>
    </source>
</evidence>
<feature type="modified residue" description="Phosphohistidine" evidence="2">
    <location>
        <position position="44"/>
    </location>
</feature>
<feature type="domain" description="HPt" evidence="4">
    <location>
        <begin position="1"/>
        <end position="100"/>
    </location>
</feature>
<keyword evidence="2" id="KW-0597">Phosphoprotein</keyword>
<dbReference type="PROSITE" id="PS50894">
    <property type="entry name" value="HPT"/>
    <property type="match status" value="1"/>
</dbReference>
<dbReference type="SUPFAM" id="SSF47384">
    <property type="entry name" value="Homodimeric domain of signal transducing histidine kinase"/>
    <property type="match status" value="1"/>
</dbReference>
<keyword evidence="6" id="KW-1185">Reference proteome</keyword>
<name>A0ABX2CPG3_9BRAD</name>
<dbReference type="InterPro" id="IPR037006">
    <property type="entry name" value="CheA-like_homodim_sf"/>
</dbReference>
<comment type="caution">
    <text evidence="5">The sequence shown here is derived from an EMBL/GenBank/DDBJ whole genome shotgun (WGS) entry which is preliminary data.</text>
</comment>
<feature type="non-terminal residue" evidence="5">
    <location>
        <position position="273"/>
    </location>
</feature>
<protein>
    <submittedName>
        <fullName evidence="5">Hybrid sensor histidine kinase/response regulator</fullName>
    </submittedName>
</protein>
<dbReference type="GO" id="GO:0016301">
    <property type="term" value="F:kinase activity"/>
    <property type="evidence" value="ECO:0007669"/>
    <property type="project" value="UniProtKB-KW"/>
</dbReference>
<dbReference type="InterPro" id="IPR051315">
    <property type="entry name" value="Bact_Chemotaxis_CheA"/>
</dbReference>
<dbReference type="InterPro" id="IPR036641">
    <property type="entry name" value="HPT_dom_sf"/>
</dbReference>
<evidence type="ECO:0000256" key="1">
    <source>
        <dbReference type="ARBA" id="ARBA00023012"/>
    </source>
</evidence>
<accession>A0ABX2CPG3</accession>
<dbReference type="Pfam" id="PF01627">
    <property type="entry name" value="Hpt"/>
    <property type="match status" value="1"/>
</dbReference>
<evidence type="ECO:0000313" key="6">
    <source>
        <dbReference type="Proteomes" id="UP000886476"/>
    </source>
</evidence>
<dbReference type="SMART" id="SM01231">
    <property type="entry name" value="H-kinase_dim"/>
    <property type="match status" value="1"/>
</dbReference>
<dbReference type="SUPFAM" id="SSF47226">
    <property type="entry name" value="Histidine-containing phosphotransfer domain, HPT domain"/>
    <property type="match status" value="1"/>
</dbReference>
<dbReference type="EMBL" id="JABFDN010000034">
    <property type="protein sequence ID" value="NPU70031.1"/>
    <property type="molecule type" value="Genomic_DNA"/>
</dbReference>
<dbReference type="InterPro" id="IPR036097">
    <property type="entry name" value="HisK_dim/P_sf"/>
</dbReference>
<reference evidence="5" key="1">
    <citation type="submission" date="2020-05" db="EMBL/GenBank/DDBJ databases">
        <title>Nod-independent and nitrogen-fixing Bradyrhizobium aeschynomene sp. nov. isolated from nodules of Aeschynomene indica.</title>
        <authorList>
            <person name="Zhang Z."/>
        </authorList>
    </citation>
    <scope>NUCLEOTIDE SEQUENCE</scope>
    <source>
        <strain evidence="5">83012</strain>
    </source>
</reference>
<organism evidence="5 6">
    <name type="scientific">Bradyrhizobium aeschynomenes</name>
    <dbReference type="NCBI Taxonomy" id="2734909"/>
    <lineage>
        <taxon>Bacteria</taxon>
        <taxon>Pseudomonadati</taxon>
        <taxon>Pseudomonadota</taxon>
        <taxon>Alphaproteobacteria</taxon>
        <taxon>Hyphomicrobiales</taxon>
        <taxon>Nitrobacteraceae</taxon>
        <taxon>Bradyrhizobium</taxon>
    </lineage>
</organism>
<dbReference type="RefSeq" id="WP_172115613.1">
    <property type="nucleotide sequence ID" value="NZ_JABFDN010000034.1"/>
</dbReference>
<keyword evidence="5" id="KW-0418">Kinase</keyword>
<feature type="compositionally biased region" description="Basic and acidic residues" evidence="3">
    <location>
        <begin position="208"/>
        <end position="233"/>
    </location>
</feature>
<gene>
    <name evidence="5" type="ORF">HL667_33925</name>
</gene>
<evidence type="ECO:0000259" key="4">
    <source>
        <dbReference type="PROSITE" id="PS50894"/>
    </source>
</evidence>
<dbReference type="CDD" id="cd00088">
    <property type="entry name" value="HPT"/>
    <property type="match status" value="1"/>
</dbReference>